<dbReference type="InterPro" id="IPR003439">
    <property type="entry name" value="ABC_transporter-like_ATP-bd"/>
</dbReference>
<name>A0A7J2U4C4_9CREN</name>
<dbReference type="SUPFAM" id="SSF52540">
    <property type="entry name" value="P-loop containing nucleoside triphosphate hydrolases"/>
    <property type="match status" value="1"/>
</dbReference>
<keyword evidence="4" id="KW-0997">Cell inner membrane</keyword>
<evidence type="ECO:0000256" key="7">
    <source>
        <dbReference type="ARBA" id="ARBA00022967"/>
    </source>
</evidence>
<dbReference type="GO" id="GO:0005886">
    <property type="term" value="C:plasma membrane"/>
    <property type="evidence" value="ECO:0007669"/>
    <property type="project" value="UniProtKB-SubCell"/>
</dbReference>
<evidence type="ECO:0000259" key="9">
    <source>
        <dbReference type="PROSITE" id="PS50893"/>
    </source>
</evidence>
<dbReference type="InterPro" id="IPR013563">
    <property type="entry name" value="Oligopep_ABC_C"/>
</dbReference>
<dbReference type="EMBL" id="DSEU01000040">
    <property type="protein sequence ID" value="HEM67042.1"/>
    <property type="molecule type" value="Genomic_DNA"/>
</dbReference>
<dbReference type="AlphaFoldDB" id="A0A7J2U4C4"/>
<comment type="caution">
    <text evidence="10">The sequence shown here is derived from an EMBL/GenBank/DDBJ whole genome shotgun (WGS) entry which is preliminary data.</text>
</comment>
<dbReference type="PANTHER" id="PTHR43297">
    <property type="entry name" value="OLIGOPEPTIDE TRANSPORT ATP-BINDING PROTEIN APPD"/>
    <property type="match status" value="1"/>
</dbReference>
<dbReference type="Pfam" id="PF00005">
    <property type="entry name" value="ABC_tran"/>
    <property type="match status" value="1"/>
</dbReference>
<dbReference type="InterPro" id="IPR003593">
    <property type="entry name" value="AAA+_ATPase"/>
</dbReference>
<evidence type="ECO:0000256" key="5">
    <source>
        <dbReference type="ARBA" id="ARBA00022741"/>
    </source>
</evidence>
<keyword evidence="2" id="KW-0813">Transport</keyword>
<evidence type="ECO:0000256" key="3">
    <source>
        <dbReference type="ARBA" id="ARBA00022475"/>
    </source>
</evidence>
<dbReference type="InterPro" id="IPR027417">
    <property type="entry name" value="P-loop_NTPase"/>
</dbReference>
<dbReference type="GO" id="GO:0015833">
    <property type="term" value="P:peptide transport"/>
    <property type="evidence" value="ECO:0007669"/>
    <property type="project" value="InterPro"/>
</dbReference>
<evidence type="ECO:0000256" key="6">
    <source>
        <dbReference type="ARBA" id="ARBA00022840"/>
    </source>
</evidence>
<dbReference type="InterPro" id="IPR017871">
    <property type="entry name" value="ABC_transporter-like_CS"/>
</dbReference>
<dbReference type="SMART" id="SM00382">
    <property type="entry name" value="AAA"/>
    <property type="match status" value="1"/>
</dbReference>
<keyword evidence="8" id="KW-0472">Membrane</keyword>
<dbReference type="NCBIfam" id="TIGR01727">
    <property type="entry name" value="oligo_HPY"/>
    <property type="match status" value="1"/>
</dbReference>
<dbReference type="PANTHER" id="PTHR43297:SF14">
    <property type="entry name" value="ATPASE AAA-TYPE CORE DOMAIN-CONTAINING PROTEIN"/>
    <property type="match status" value="1"/>
</dbReference>
<evidence type="ECO:0000256" key="1">
    <source>
        <dbReference type="ARBA" id="ARBA00004202"/>
    </source>
</evidence>
<protein>
    <submittedName>
        <fullName evidence="10">ABC transporter ATP-binding protein</fullName>
    </submittedName>
</protein>
<dbReference type="InterPro" id="IPR050388">
    <property type="entry name" value="ABC_Ni/Peptide_Import"/>
</dbReference>
<sequence length="322" mass="36597">MSEILLGVKNLNVSYFNTKVVSNIYFNILKGETYALVGESGCGKSTIASSIMRTLPEIAHIDADSQILYYASPHPVDLLKVPEYEFSNNFRWREIAMVPQGALNSLNPTIRIKDHFMETARAHNLDKKEALEKAWKLLEAVKLDPHRVLSLYPIEMSGGMKQRVLIALALLLNPKLLILDEPTTALDVLTQREILIMLNELKAKYGLTYMLISHDIALVADIADRVAIIYAGRIVEESNVENIFYNPKHPYTIGLLKAVLKLGEFREPETIPGSTPDYRKLPPGCKFHPRCPFAMDICRREEPPFIEVEKDHFVSCWLYAKR</sequence>
<dbReference type="GO" id="GO:0005524">
    <property type="term" value="F:ATP binding"/>
    <property type="evidence" value="ECO:0007669"/>
    <property type="project" value="UniProtKB-KW"/>
</dbReference>
<dbReference type="CDD" id="cd03257">
    <property type="entry name" value="ABC_NikE_OppD_transporters"/>
    <property type="match status" value="1"/>
</dbReference>
<dbReference type="PROSITE" id="PS50893">
    <property type="entry name" value="ABC_TRANSPORTER_2"/>
    <property type="match status" value="1"/>
</dbReference>
<keyword evidence="3" id="KW-1003">Cell membrane</keyword>
<dbReference type="PROSITE" id="PS00211">
    <property type="entry name" value="ABC_TRANSPORTER_1"/>
    <property type="match status" value="1"/>
</dbReference>
<keyword evidence="7" id="KW-1278">Translocase</keyword>
<evidence type="ECO:0000256" key="4">
    <source>
        <dbReference type="ARBA" id="ARBA00022519"/>
    </source>
</evidence>
<evidence type="ECO:0000256" key="2">
    <source>
        <dbReference type="ARBA" id="ARBA00022448"/>
    </source>
</evidence>
<comment type="subcellular location">
    <subcellularLocation>
        <location evidence="1">Cell membrane</location>
        <topology evidence="1">Peripheral membrane protein</topology>
    </subcellularLocation>
</comment>
<accession>A0A7J2U4C4</accession>
<evidence type="ECO:0000313" key="10">
    <source>
        <dbReference type="EMBL" id="HEM67042.1"/>
    </source>
</evidence>
<dbReference type="Pfam" id="PF08352">
    <property type="entry name" value="oligo_HPY"/>
    <property type="match status" value="1"/>
</dbReference>
<keyword evidence="6 10" id="KW-0067">ATP-binding</keyword>
<reference evidence="10" key="1">
    <citation type="journal article" date="2020" name="mSystems">
        <title>Genome- and Community-Level Interaction Insights into Carbon Utilization and Element Cycling Functions of Hydrothermarchaeota in Hydrothermal Sediment.</title>
        <authorList>
            <person name="Zhou Z."/>
            <person name="Liu Y."/>
            <person name="Xu W."/>
            <person name="Pan J."/>
            <person name="Luo Z.H."/>
            <person name="Li M."/>
        </authorList>
    </citation>
    <scope>NUCLEOTIDE SEQUENCE [LARGE SCALE GENOMIC DNA]</scope>
    <source>
        <strain evidence="10">SpSt-125</strain>
    </source>
</reference>
<dbReference type="Gene3D" id="3.40.50.300">
    <property type="entry name" value="P-loop containing nucleotide triphosphate hydrolases"/>
    <property type="match status" value="1"/>
</dbReference>
<dbReference type="FunFam" id="3.40.50.300:FF:000016">
    <property type="entry name" value="Oligopeptide ABC transporter ATP-binding component"/>
    <property type="match status" value="1"/>
</dbReference>
<keyword evidence="5" id="KW-0547">Nucleotide-binding</keyword>
<evidence type="ECO:0000256" key="8">
    <source>
        <dbReference type="ARBA" id="ARBA00023136"/>
    </source>
</evidence>
<dbReference type="GO" id="GO:0016887">
    <property type="term" value="F:ATP hydrolysis activity"/>
    <property type="evidence" value="ECO:0007669"/>
    <property type="project" value="InterPro"/>
</dbReference>
<organism evidence="10">
    <name type="scientific">Ignisphaera aggregans</name>
    <dbReference type="NCBI Taxonomy" id="334771"/>
    <lineage>
        <taxon>Archaea</taxon>
        <taxon>Thermoproteota</taxon>
        <taxon>Thermoprotei</taxon>
        <taxon>Desulfurococcales</taxon>
        <taxon>Desulfurococcaceae</taxon>
        <taxon>Ignisphaera</taxon>
    </lineage>
</organism>
<feature type="domain" description="ABC transporter" evidence="9">
    <location>
        <begin position="6"/>
        <end position="256"/>
    </location>
</feature>
<gene>
    <name evidence="10" type="ORF">ENO26_05695</name>
</gene>
<proteinExistence type="predicted"/>